<dbReference type="AlphaFoldDB" id="A0A7Y9W6M0"/>
<proteinExistence type="predicted"/>
<dbReference type="InterPro" id="IPR024524">
    <property type="entry name" value="DUF3800"/>
</dbReference>
<dbReference type="EMBL" id="JACCAU010000001">
    <property type="protein sequence ID" value="NYH14626.1"/>
    <property type="molecule type" value="Genomic_DNA"/>
</dbReference>
<gene>
    <name evidence="1" type="ORF">GGD41_001854</name>
</gene>
<evidence type="ECO:0000313" key="2">
    <source>
        <dbReference type="Proteomes" id="UP000572540"/>
    </source>
</evidence>
<organism evidence="1 2">
    <name type="scientific">Paraburkholderia bryophila</name>
    <dbReference type="NCBI Taxonomy" id="420952"/>
    <lineage>
        <taxon>Bacteria</taxon>
        <taxon>Pseudomonadati</taxon>
        <taxon>Pseudomonadota</taxon>
        <taxon>Betaproteobacteria</taxon>
        <taxon>Burkholderiales</taxon>
        <taxon>Burkholderiaceae</taxon>
        <taxon>Paraburkholderia</taxon>
    </lineage>
</organism>
<dbReference type="Pfam" id="PF12686">
    <property type="entry name" value="DUF3800"/>
    <property type="match status" value="1"/>
</dbReference>
<accession>A0A7Y9W6M0</accession>
<dbReference type="Proteomes" id="UP000572540">
    <property type="component" value="Unassembled WGS sequence"/>
</dbReference>
<protein>
    <submittedName>
        <fullName evidence="1">Uncharacterized protein</fullName>
    </submittedName>
</protein>
<dbReference type="RefSeq" id="WP_179710049.1">
    <property type="nucleotide sequence ID" value="NZ_JACCAU010000001.1"/>
</dbReference>
<reference evidence="1 2" key="1">
    <citation type="submission" date="2020-07" db="EMBL/GenBank/DDBJ databases">
        <title>Exploring microbial biodiversity for novel pathways involved in the catabolism of aromatic compounds derived from lignin.</title>
        <authorList>
            <person name="Elkins J."/>
        </authorList>
    </citation>
    <scope>NUCLEOTIDE SEQUENCE [LARGE SCALE GENOMIC DNA]</scope>
    <source>
        <strain evidence="1 2">H2C3B</strain>
    </source>
</reference>
<sequence length="243" mass="27709">MHSDYIVFVDESGDHSLTVIDDEYPLFVLCFCVVKKSDYADVMVPRIKRLKFETFGHDCVVLHESDIRRKRGAFAKLSKEPREAFMNGLTALIDELPLTVIAVVIDKRKLRDRYAHPYNPYHIGIQYGLERVRHFLRLQTQHETLTHVVCEARGAKEDKDLELAFRRVCAGDNRSGAKYEFDVVICDKKANSEGLQLCDLMARPIGLSVLRPRQANRAYSILEKKFFTGAFGAVSGNGLKIFP</sequence>
<comment type="caution">
    <text evidence="1">The sequence shown here is derived from an EMBL/GenBank/DDBJ whole genome shotgun (WGS) entry which is preliminary data.</text>
</comment>
<name>A0A7Y9W6M0_9BURK</name>
<evidence type="ECO:0000313" key="1">
    <source>
        <dbReference type="EMBL" id="NYH14626.1"/>
    </source>
</evidence>